<feature type="chain" id="PRO_5044888502" evidence="20">
    <location>
        <begin position="26"/>
        <end position="3204"/>
    </location>
</feature>
<dbReference type="Pfam" id="PF01825">
    <property type="entry name" value="GPS"/>
    <property type="match status" value="1"/>
</dbReference>
<dbReference type="Pfam" id="PF13927">
    <property type="entry name" value="Ig_3"/>
    <property type="match status" value="1"/>
</dbReference>
<dbReference type="Pfam" id="PF00047">
    <property type="entry name" value="ig"/>
    <property type="match status" value="1"/>
</dbReference>
<dbReference type="InterPro" id="IPR000742">
    <property type="entry name" value="EGF"/>
</dbReference>
<dbReference type="InterPro" id="IPR013783">
    <property type="entry name" value="Ig-like_fold"/>
</dbReference>
<dbReference type="CDD" id="cd00063">
    <property type="entry name" value="FN3"/>
    <property type="match status" value="1"/>
</dbReference>
<dbReference type="PRINTS" id="PR01694">
    <property type="entry name" value="BAIPRECURSOR"/>
</dbReference>
<dbReference type="Gene3D" id="1.20.1070.10">
    <property type="entry name" value="Rhodopsin 7-helix transmembrane proteins"/>
    <property type="match status" value="1"/>
</dbReference>
<dbReference type="SMART" id="SM00303">
    <property type="entry name" value="GPS"/>
    <property type="match status" value="1"/>
</dbReference>
<dbReference type="Gene3D" id="2.10.25.10">
    <property type="entry name" value="Laminin"/>
    <property type="match status" value="1"/>
</dbReference>
<keyword evidence="16" id="KW-0106">Calcium</keyword>
<evidence type="ECO:0000256" key="15">
    <source>
        <dbReference type="ARBA" id="ARBA00023292"/>
    </source>
</evidence>
<dbReference type="PROSITE" id="PS50026">
    <property type="entry name" value="EGF_3"/>
    <property type="match status" value="2"/>
</dbReference>
<dbReference type="SUPFAM" id="SSF81321">
    <property type="entry name" value="Family A G protein-coupled receptor-like"/>
    <property type="match status" value="1"/>
</dbReference>
<dbReference type="PROSITE" id="PS00022">
    <property type="entry name" value="EGF_1"/>
    <property type="match status" value="2"/>
</dbReference>
<dbReference type="GO" id="GO:0005886">
    <property type="term" value="C:plasma membrane"/>
    <property type="evidence" value="ECO:0007669"/>
    <property type="project" value="UniProtKB-SubCell"/>
</dbReference>
<evidence type="ECO:0000259" key="21">
    <source>
        <dbReference type="PROSITE" id="PS50024"/>
    </source>
</evidence>
<dbReference type="InterPro" id="IPR046338">
    <property type="entry name" value="GAIN_dom_sf"/>
</dbReference>
<keyword evidence="10 19" id="KW-0472">Membrane</keyword>
<feature type="domain" description="Cadherin" evidence="26">
    <location>
        <begin position="606"/>
        <end position="708"/>
    </location>
</feature>
<evidence type="ECO:0000259" key="27">
    <source>
        <dbReference type="PROSITE" id="PS50835"/>
    </source>
</evidence>
<dbReference type="PROSITE" id="PS50227">
    <property type="entry name" value="G_PROTEIN_RECEP_F2_3"/>
    <property type="match status" value="1"/>
</dbReference>
<dbReference type="InterPro" id="IPR036364">
    <property type="entry name" value="SEA_dom_sf"/>
</dbReference>
<evidence type="ECO:0000256" key="6">
    <source>
        <dbReference type="ARBA" id="ARBA00022729"/>
    </source>
</evidence>
<evidence type="ECO:0000256" key="5">
    <source>
        <dbReference type="ARBA" id="ARBA00022692"/>
    </source>
</evidence>
<feature type="domain" description="EGF-like" evidence="22">
    <location>
        <begin position="138"/>
        <end position="175"/>
    </location>
</feature>
<keyword evidence="12" id="KW-0675">Receptor</keyword>
<dbReference type="SUPFAM" id="SSF49313">
    <property type="entry name" value="Cadherin-like"/>
    <property type="match status" value="8"/>
</dbReference>
<keyword evidence="8 19" id="KW-1133">Transmembrane helix</keyword>
<keyword evidence="7" id="KW-0677">Repeat</keyword>
<keyword evidence="9" id="KW-0297">G-protein coupled receptor</keyword>
<accession>A0ABD3XAX4</accession>
<evidence type="ECO:0000259" key="23">
    <source>
        <dbReference type="PROSITE" id="PS50221"/>
    </source>
</evidence>
<feature type="region of interest" description="Disordered" evidence="18">
    <location>
        <begin position="2942"/>
        <end position="3066"/>
    </location>
</feature>
<feature type="domain" description="Fibronectin type-III" evidence="28">
    <location>
        <begin position="1746"/>
        <end position="1836"/>
    </location>
</feature>
<feature type="domain" description="SEA" evidence="21">
    <location>
        <begin position="1838"/>
        <end position="1949"/>
    </location>
</feature>
<feature type="transmembrane region" description="Helical" evidence="19">
    <location>
        <begin position="2513"/>
        <end position="2539"/>
    </location>
</feature>
<comment type="similarity">
    <text evidence="2">Belongs to the G-protein coupled receptor 2 family. Adhesion G-protein coupled receptor (ADGR) subfamily.</text>
</comment>
<dbReference type="CDD" id="cd00096">
    <property type="entry name" value="Ig"/>
    <property type="match status" value="1"/>
</dbReference>
<dbReference type="InterPro" id="IPR002126">
    <property type="entry name" value="Cadherin-like_dom"/>
</dbReference>
<dbReference type="InterPro" id="IPR057244">
    <property type="entry name" value="GAIN_B"/>
</dbReference>
<name>A0ABD3XAX4_SINWO</name>
<feature type="transmembrane region" description="Helical" evidence="19">
    <location>
        <begin position="2659"/>
        <end position="2682"/>
    </location>
</feature>
<keyword evidence="3" id="KW-1003">Cell membrane</keyword>
<feature type="disulfide bond" evidence="17">
    <location>
        <begin position="108"/>
        <end position="125"/>
    </location>
</feature>
<evidence type="ECO:0000256" key="10">
    <source>
        <dbReference type="ARBA" id="ARBA00023136"/>
    </source>
</evidence>
<keyword evidence="4" id="KW-0597">Phosphoprotein</keyword>
<keyword evidence="5 19" id="KW-0812">Transmembrane</keyword>
<evidence type="ECO:0000256" key="13">
    <source>
        <dbReference type="ARBA" id="ARBA00023180"/>
    </source>
</evidence>
<dbReference type="SMART" id="SM00408">
    <property type="entry name" value="IGc2"/>
    <property type="match status" value="2"/>
</dbReference>
<evidence type="ECO:0000259" key="28">
    <source>
        <dbReference type="PROSITE" id="PS50853"/>
    </source>
</evidence>
<dbReference type="Pfam" id="PF00002">
    <property type="entry name" value="7tm_2"/>
    <property type="match status" value="1"/>
</dbReference>
<dbReference type="InterPro" id="IPR017981">
    <property type="entry name" value="GPCR_2-like_7TM"/>
</dbReference>
<dbReference type="PROSITE" id="PS50835">
    <property type="entry name" value="IG_LIKE"/>
    <property type="match status" value="2"/>
</dbReference>
<dbReference type="Gene3D" id="4.10.1240.10">
    <property type="entry name" value="GPCR, family 2, extracellular hormone receptor domain"/>
    <property type="match status" value="1"/>
</dbReference>
<dbReference type="SMART" id="SM00409">
    <property type="entry name" value="IG"/>
    <property type="match status" value="2"/>
</dbReference>
<keyword evidence="11 17" id="KW-1015">Disulfide bond</keyword>
<dbReference type="InterPro" id="IPR013151">
    <property type="entry name" value="Immunoglobulin_dom"/>
</dbReference>
<dbReference type="FunFam" id="1.20.1070.10:FF:000058">
    <property type="entry name" value="Adhesion G protein-coupled receptor F5"/>
    <property type="match status" value="1"/>
</dbReference>
<proteinExistence type="inferred from homology"/>
<feature type="domain" description="Ig-like" evidence="27">
    <location>
        <begin position="2061"/>
        <end position="2152"/>
    </location>
</feature>
<dbReference type="Pfam" id="PF01390">
    <property type="entry name" value="SEA"/>
    <property type="match status" value="1"/>
</dbReference>
<feature type="disulfide bond" evidence="17">
    <location>
        <begin position="127"/>
        <end position="136"/>
    </location>
</feature>
<feature type="domain" description="G-protein coupled receptors family 2 profile 2" evidence="25">
    <location>
        <begin position="2515"/>
        <end position="2755"/>
    </location>
</feature>
<feature type="compositionally biased region" description="Basic and acidic residues" evidence="18">
    <location>
        <begin position="2971"/>
        <end position="3011"/>
    </location>
</feature>
<dbReference type="Pfam" id="PF16489">
    <property type="entry name" value="GAIN"/>
    <property type="match status" value="1"/>
</dbReference>
<dbReference type="Proteomes" id="UP001634394">
    <property type="component" value="Unassembled WGS sequence"/>
</dbReference>
<keyword evidence="6 20" id="KW-0732">Signal</keyword>
<dbReference type="SUPFAM" id="SSF111418">
    <property type="entry name" value="Hormone receptor domain"/>
    <property type="match status" value="1"/>
</dbReference>
<comment type="caution">
    <text evidence="29">The sequence shown here is derived from an EMBL/GenBank/DDBJ whole genome shotgun (WGS) entry which is preliminary data.</text>
</comment>
<dbReference type="PROSITE" id="PS50221">
    <property type="entry name" value="GAIN_B"/>
    <property type="match status" value="1"/>
</dbReference>
<dbReference type="PRINTS" id="PR00249">
    <property type="entry name" value="GPCRSECRETIN"/>
</dbReference>
<dbReference type="SUPFAM" id="SSF49265">
    <property type="entry name" value="Fibronectin type III"/>
    <property type="match status" value="1"/>
</dbReference>
<evidence type="ECO:0000256" key="7">
    <source>
        <dbReference type="ARBA" id="ARBA00022737"/>
    </source>
</evidence>
<evidence type="ECO:0000256" key="9">
    <source>
        <dbReference type="ARBA" id="ARBA00023040"/>
    </source>
</evidence>
<feature type="transmembrane region" description="Helical" evidence="19">
    <location>
        <begin position="2588"/>
        <end position="2613"/>
    </location>
</feature>
<dbReference type="InterPro" id="IPR001879">
    <property type="entry name" value="GPCR_2_extracellular_dom"/>
</dbReference>
<dbReference type="InterPro" id="IPR007110">
    <property type="entry name" value="Ig-like_dom"/>
</dbReference>
<feature type="domain" description="Cadherin" evidence="26">
    <location>
        <begin position="1016"/>
        <end position="1125"/>
    </location>
</feature>
<evidence type="ECO:0000256" key="20">
    <source>
        <dbReference type="SAM" id="SignalP"/>
    </source>
</evidence>
<feature type="domain" description="Cadherin" evidence="26">
    <location>
        <begin position="1340"/>
        <end position="1449"/>
    </location>
</feature>
<comment type="caution">
    <text evidence="17">Lacks conserved residue(s) required for the propagation of feature annotation.</text>
</comment>
<dbReference type="PRINTS" id="PR00205">
    <property type="entry name" value="CADHERIN"/>
</dbReference>
<evidence type="ECO:0000256" key="14">
    <source>
        <dbReference type="ARBA" id="ARBA00023224"/>
    </source>
</evidence>
<evidence type="ECO:0000259" key="26">
    <source>
        <dbReference type="PROSITE" id="PS50268"/>
    </source>
</evidence>
<keyword evidence="13" id="KW-0325">Glycoprotein</keyword>
<evidence type="ECO:0000256" key="3">
    <source>
        <dbReference type="ARBA" id="ARBA00022475"/>
    </source>
</evidence>
<reference evidence="29 30" key="1">
    <citation type="submission" date="2024-11" db="EMBL/GenBank/DDBJ databases">
        <title>Chromosome-level genome assembly of the freshwater bivalve Anodonta woodiana.</title>
        <authorList>
            <person name="Chen X."/>
        </authorList>
    </citation>
    <scope>NUCLEOTIDE SEQUENCE [LARGE SCALE GENOMIC DNA]</scope>
    <source>
        <strain evidence="29">MN2024</strain>
        <tissue evidence="29">Gills</tissue>
    </source>
</reference>
<dbReference type="InterPro" id="IPR015919">
    <property type="entry name" value="Cadherin-like_sf"/>
</dbReference>
<dbReference type="InterPro" id="IPR000832">
    <property type="entry name" value="GPCR_2_secretin-like"/>
</dbReference>
<keyword evidence="15" id="KW-0424">Laminin EGF-like domain</keyword>
<dbReference type="SMART" id="SM00060">
    <property type="entry name" value="FN3"/>
    <property type="match status" value="1"/>
</dbReference>
<dbReference type="PANTHER" id="PTHR12011">
    <property type="entry name" value="ADHESION G-PROTEIN COUPLED RECEPTOR"/>
    <property type="match status" value="1"/>
</dbReference>
<evidence type="ECO:0000256" key="19">
    <source>
        <dbReference type="SAM" id="Phobius"/>
    </source>
</evidence>
<feature type="compositionally biased region" description="Basic and acidic residues" evidence="18">
    <location>
        <begin position="3095"/>
        <end position="3114"/>
    </location>
</feature>
<feature type="domain" description="G-protein coupled receptors family 2 profile 1" evidence="24">
    <location>
        <begin position="2134"/>
        <end position="2218"/>
    </location>
</feature>
<feature type="transmembrane region" description="Helical" evidence="19">
    <location>
        <begin position="2620"/>
        <end position="2639"/>
    </location>
</feature>
<evidence type="ECO:0000313" key="29">
    <source>
        <dbReference type="EMBL" id="KAL3883250.1"/>
    </source>
</evidence>
<dbReference type="InterPro" id="IPR003599">
    <property type="entry name" value="Ig_sub"/>
</dbReference>
<evidence type="ECO:0000256" key="4">
    <source>
        <dbReference type="ARBA" id="ARBA00022553"/>
    </source>
</evidence>
<protein>
    <submittedName>
        <fullName evidence="29">Uncharacterized protein</fullName>
    </submittedName>
</protein>
<dbReference type="CDD" id="cd15040">
    <property type="entry name" value="7tmB2_Adhesion"/>
    <property type="match status" value="1"/>
</dbReference>
<dbReference type="Gene3D" id="1.25.40.610">
    <property type="match status" value="1"/>
</dbReference>
<evidence type="ECO:0000259" key="25">
    <source>
        <dbReference type="PROSITE" id="PS50261"/>
    </source>
</evidence>
<feature type="domain" description="Cadherin" evidence="26">
    <location>
        <begin position="1232"/>
        <end position="1342"/>
    </location>
</feature>
<keyword evidence="30" id="KW-1185">Reference proteome</keyword>
<dbReference type="PROSITE" id="PS50268">
    <property type="entry name" value="CADHERIN_2"/>
    <property type="match status" value="7"/>
</dbReference>
<feature type="transmembrane region" description="Helical" evidence="19">
    <location>
        <begin position="2703"/>
        <end position="2725"/>
    </location>
</feature>
<dbReference type="InterPro" id="IPR036445">
    <property type="entry name" value="GPCR_2_extracell_dom_sf"/>
</dbReference>
<evidence type="ECO:0000256" key="16">
    <source>
        <dbReference type="PROSITE-ProRule" id="PRU00043"/>
    </source>
</evidence>
<evidence type="ECO:0000256" key="12">
    <source>
        <dbReference type="ARBA" id="ARBA00023170"/>
    </source>
</evidence>
<evidence type="ECO:0000256" key="2">
    <source>
        <dbReference type="ARBA" id="ARBA00007343"/>
    </source>
</evidence>
<feature type="domain" description="Cadherin" evidence="26">
    <location>
        <begin position="1671"/>
        <end position="1751"/>
    </location>
</feature>
<feature type="region of interest" description="Disordered" evidence="18">
    <location>
        <begin position="3090"/>
        <end position="3138"/>
    </location>
</feature>
<evidence type="ECO:0000256" key="1">
    <source>
        <dbReference type="ARBA" id="ARBA00004651"/>
    </source>
</evidence>
<evidence type="ECO:0000256" key="8">
    <source>
        <dbReference type="ARBA" id="ARBA00022989"/>
    </source>
</evidence>
<feature type="transmembrane region" description="Helical" evidence="19">
    <location>
        <begin position="2731"/>
        <end position="2754"/>
    </location>
</feature>
<dbReference type="CDD" id="cd11304">
    <property type="entry name" value="Cadherin_repeat"/>
    <property type="match status" value="8"/>
</dbReference>
<dbReference type="InterPro" id="IPR008077">
    <property type="entry name" value="GPCR_2_brain_angio_inhib"/>
</dbReference>
<dbReference type="GO" id="GO:0004930">
    <property type="term" value="F:G protein-coupled receptor activity"/>
    <property type="evidence" value="ECO:0007669"/>
    <property type="project" value="UniProtKB-KW"/>
</dbReference>
<dbReference type="PROSITE" id="PS50261">
    <property type="entry name" value="G_PROTEIN_RECEP_F2_4"/>
    <property type="match status" value="1"/>
</dbReference>
<dbReference type="InterPro" id="IPR017983">
    <property type="entry name" value="GPCR_2_secretin-like_CS"/>
</dbReference>
<dbReference type="SMART" id="SM00112">
    <property type="entry name" value="CA"/>
    <property type="match status" value="6"/>
</dbReference>
<evidence type="ECO:0000256" key="17">
    <source>
        <dbReference type="PROSITE-ProRule" id="PRU00076"/>
    </source>
</evidence>
<feature type="transmembrane region" description="Helical" evidence="19">
    <location>
        <begin position="2551"/>
        <end position="2568"/>
    </location>
</feature>
<dbReference type="Gene3D" id="2.60.40.60">
    <property type="entry name" value="Cadherins"/>
    <property type="match status" value="7"/>
</dbReference>
<evidence type="ECO:0000259" key="24">
    <source>
        <dbReference type="PROSITE" id="PS50227"/>
    </source>
</evidence>
<dbReference type="InterPro" id="IPR036116">
    <property type="entry name" value="FN3_sf"/>
</dbReference>
<feature type="disulfide bond" evidence="17">
    <location>
        <begin position="165"/>
        <end position="174"/>
    </location>
</feature>
<dbReference type="SUPFAM" id="SSF48726">
    <property type="entry name" value="Immunoglobulin"/>
    <property type="match status" value="2"/>
</dbReference>
<keyword evidence="17" id="KW-0245">EGF-like domain</keyword>
<dbReference type="InterPro" id="IPR003598">
    <property type="entry name" value="Ig_sub2"/>
</dbReference>
<feature type="domain" description="Ig-like" evidence="27">
    <location>
        <begin position="1955"/>
        <end position="2054"/>
    </location>
</feature>
<dbReference type="InterPro" id="IPR032471">
    <property type="entry name" value="AGRL2-4_GAIN_subdom_A"/>
</dbReference>
<feature type="domain" description="GAIN-B" evidence="23">
    <location>
        <begin position="2340"/>
        <end position="2508"/>
    </location>
</feature>
<keyword evidence="14" id="KW-0807">Transducer</keyword>
<comment type="subcellular location">
    <subcellularLocation>
        <location evidence="1">Cell membrane</location>
        <topology evidence="1">Multi-pass membrane protein</topology>
    </subcellularLocation>
</comment>
<dbReference type="SUPFAM" id="SSF82671">
    <property type="entry name" value="SEA domain"/>
    <property type="match status" value="1"/>
</dbReference>
<evidence type="ECO:0000256" key="11">
    <source>
        <dbReference type="ARBA" id="ARBA00023157"/>
    </source>
</evidence>
<dbReference type="InterPro" id="IPR000082">
    <property type="entry name" value="SEA_dom"/>
</dbReference>
<dbReference type="PROSITE" id="PS50024">
    <property type="entry name" value="SEA"/>
    <property type="match status" value="1"/>
</dbReference>
<dbReference type="InterPro" id="IPR036179">
    <property type="entry name" value="Ig-like_dom_sf"/>
</dbReference>
<dbReference type="PANTHER" id="PTHR12011:SF347">
    <property type="entry name" value="FI21270P1-RELATED"/>
    <property type="match status" value="1"/>
</dbReference>
<feature type="signal peptide" evidence="20">
    <location>
        <begin position="1"/>
        <end position="25"/>
    </location>
</feature>
<dbReference type="PROSITE" id="PS00650">
    <property type="entry name" value="G_PROTEIN_RECEP_F2_2"/>
    <property type="match status" value="1"/>
</dbReference>
<feature type="compositionally biased region" description="Low complexity" evidence="18">
    <location>
        <begin position="3029"/>
        <end position="3042"/>
    </location>
</feature>
<dbReference type="SMART" id="SM00181">
    <property type="entry name" value="EGF"/>
    <property type="match status" value="2"/>
</dbReference>
<feature type="domain" description="EGF-like" evidence="22">
    <location>
        <begin position="99"/>
        <end position="137"/>
    </location>
</feature>
<evidence type="ECO:0000313" key="30">
    <source>
        <dbReference type="Proteomes" id="UP001634394"/>
    </source>
</evidence>
<feature type="domain" description="Cadherin" evidence="26">
    <location>
        <begin position="913"/>
        <end position="1014"/>
    </location>
</feature>
<feature type="domain" description="Cadherin" evidence="26">
    <location>
        <begin position="1547"/>
        <end position="1646"/>
    </location>
</feature>
<dbReference type="Gene3D" id="2.60.220.50">
    <property type="match status" value="1"/>
</dbReference>
<dbReference type="InterPro" id="IPR000203">
    <property type="entry name" value="GPS"/>
</dbReference>
<gene>
    <name evidence="29" type="ORF">ACJMK2_029533</name>
</gene>
<evidence type="ECO:0000256" key="18">
    <source>
        <dbReference type="SAM" id="MobiDB-lite"/>
    </source>
</evidence>
<dbReference type="Pfam" id="PF00028">
    <property type="entry name" value="Cadherin"/>
    <property type="match status" value="2"/>
</dbReference>
<dbReference type="GO" id="GO:0005509">
    <property type="term" value="F:calcium ion binding"/>
    <property type="evidence" value="ECO:0007669"/>
    <property type="project" value="UniProtKB-UniRule"/>
</dbReference>
<dbReference type="InterPro" id="IPR003961">
    <property type="entry name" value="FN3_dom"/>
</dbReference>
<organism evidence="29 30">
    <name type="scientific">Sinanodonta woodiana</name>
    <name type="common">Chinese pond mussel</name>
    <name type="synonym">Anodonta woodiana</name>
    <dbReference type="NCBI Taxonomy" id="1069815"/>
    <lineage>
        <taxon>Eukaryota</taxon>
        <taxon>Metazoa</taxon>
        <taxon>Spiralia</taxon>
        <taxon>Lophotrochozoa</taxon>
        <taxon>Mollusca</taxon>
        <taxon>Bivalvia</taxon>
        <taxon>Autobranchia</taxon>
        <taxon>Heteroconchia</taxon>
        <taxon>Palaeoheterodonta</taxon>
        <taxon>Unionida</taxon>
        <taxon>Unionoidea</taxon>
        <taxon>Unionidae</taxon>
        <taxon>Unioninae</taxon>
        <taxon>Sinanodonta</taxon>
    </lineage>
</organism>
<dbReference type="EMBL" id="JBJQND010000003">
    <property type="protein sequence ID" value="KAL3883250.1"/>
    <property type="molecule type" value="Genomic_DNA"/>
</dbReference>
<dbReference type="Gene3D" id="2.60.40.10">
    <property type="entry name" value="Immunoglobulins"/>
    <property type="match status" value="3"/>
</dbReference>
<dbReference type="PROSITE" id="PS50853">
    <property type="entry name" value="FN3"/>
    <property type="match status" value="1"/>
</dbReference>
<evidence type="ECO:0000259" key="22">
    <source>
        <dbReference type="PROSITE" id="PS50026"/>
    </source>
</evidence>
<sequence length="3204" mass="350019">MLSKLMNPTELSLLFLLFVSHWGWTSPLTTTKLNSPETGEVTTIPTTTINIYSNTSAPIIYATTLIPSSSMSMESTQITTSAITLSNATIATSTSLTSSPANCGYFNCSNRGSCFLNTSTNTAECTCNQWYSGTHCELGPCDANPGPCPPNVTCQVVNDAPYCQCRGDFKGLNCSEVDTLVTCKDNPIPIYLDLKKAGNTPIDIYCLPTQNTSSGDVCYNPGEGIVYTLRNESSFLQILQKGNNECLAVTNVSLVEHTSYTVTLIATEADDVQYRPSRNDKLDLELTFNKDPIINSSVFVFYVDGKDNPFNFTIQVVDPEMQNIWVDIIGIFPPEYKSIVKNSGASTQFQITKPTTTIPDNGLDITVQIKVNDSGIPPAATRGNVTLKLVSLVCSVSNSSIYIDTNADLSKPIATVSCIKKGHLTLVYSINQASNGIFKISGNDTSAQVFLTSNSVTRYQTTVYVDAAVDSANSSISVSVSMNVTVADLKPKCSPQNLTAVSFSENALLGLCSDVAYTCLNNLSSSMTCQVVNSTIFFNLSCVLINGALSVKVCTAQPLGGRVGNFTVNAVVENDYGRSGILSIPVMVTNVNEAPQIIAGINVLDVNEDVPLNSTILSVNVTDEDLPFGDTLTSSINSTDVSLPFRIVQREINIGSKTVVFNIQVVQALNASVQQAYNLTIRVEDKAGLFTTTFLTVKVNDVNQPPICPSSVSIRGNITSQTGTTLGTVQCDDVDIDPVFKSITYTIFTGEPQVVKDTLSVFSNGSIILIGNMRDIENISSFKIEAKDNGGLKTNVTVNIIINSNFPPRCFPSDVTVNISENVLANVCFPFPNPCVNPVDNDQLIFTNFTGNGSVSLFQKNASANQLVPCTKVALKGLIGLYVVNIEVHNSYGKTMLSFYVTVVDENDPPVFNTPKYVTSIDEEKPLGTTVLSVSASDPDTGALGIISYKSDGMPAFFNLNGTTGVISIAGVIDAENLTSLNVTFIVQAISGEFAVNATVTVIIIDINDKDPVCSNPNPDEVNIDLFDSPGKLIYRFSCSDKDVSPQYNTLVFSLVSSTPQSVFNISRNGEVRIANKLPLINGNYSLQVKVQDNDAYVWQSPRGLSTSLTVVVNTNYPPRCNPNFINQTVDETHPASCIGQEVICNDPANDPSKNSTMQVGKATGNATSFLEIKEKTTAVIGQIGLSMCLNSSIKGMISTYQLKTIISNVLGQTEVVWMLMIGDVNEAPYFSSQNYTAYAVEGYRNVTMEPLITLQAFDPDNSTPAFQLSNDSITATLLYPADPQAIVLKGNILYRAQTLNATRYNEYKFALTVTDKQGLTGNTTATVFVLDINEVPICPQTQMTVQTALDASAGVTLLHIFCYDTDREDAYRRLNYSVKPADPNFNGIFNVTSTGDLVLLSKFPRTLALGNTILQVQVSDEGTPPLSTIVAVNVTINREIPAKCNPTTIPPLSWVINSCLRLMMNCSDPTSTTTSHLLYTFQGNFSVGFNLTDSAPDGVFTFCYTLVGSMYDNTYLINVMVNNNLTVVTYPVTVPVVYQASTPLFSSQSYYADVGEDTKAQQTIMNVSASVRTGTVSYSIIDNSTLGSYFRINETTGVVTSTKDLMPISNQNLTLKVKALNPESLLTSTVTIFIRVIDINAAPVCNITQTEFNTSVTLAADTVLFNFVCSDMDTSPDNSHVSYSISGSNVDTFFQLQENISLTLRTKSLLSLTLSRYNITFTAQDSGTPPLKFQKMFVINVNLTPPAPLLTAVSNLPSTISVSWQYARAEFVNITNGFVLSVKGNAADTRYDFQPIVSSKEVTGLSADTLYNISVTAVTMYGNVTATKTVRTKAIPVLTSLTFTIRMTGMDFTVDLKNPSTVVYNTTRDRLVLALDMLLGSFQGYAGATLLSFRRGSVIADAKVSVDQTGNINTIQAALLQSVATGFIGLNGTTIAVDSTFFISYIGDGYSILNTIFNVTDSVGIHNGNAFTITCVATVVGNAQPVFTWKYNTNVMSPVNSSRISISDIIIDSDTPQIMYSSVSFRPIQSSDSGTYECVITDQFLRPKTMNISVYVLSQPVVSIQPLTQTVDAGSTVTITCKVENNVTLSQMVWIRNGININSTSKLPEETFSKTGTAYILTRRNITSATVYECYGENDAGPGEVRQSNISVVLLGSGQSATCNNETDSRGTKWSRTLQDTYDIKPCPIGMSGEAVRYCSAGGVWVDASYYNCINNALLDLQTQTDNIKNGLAPNTVPESLVKLTDVTNTSTVELQKAEVQVVSTVLDNVIQISSNTKNITNIDVENFLQIASNVIDEKNIPSWQALIDENKEGASVVLRNVEQYSRLKAQLINSTGEPVKRFTKKNLFVEIGHNPTNDIQFPTGSAFTNGSFSGYFLSRDILSNGNFTSYSGAYFHNVTEIIRKNVLSNGAITNRDDLGINSAVLSLQLDPPPSSLSPPLILTFKHFSSDFSNPVCSFWKFNADGQGNGSWLGEGCKLVSTSDYTTVCQCDHLTNFAILMSPGKTPSKDQLPLSIISTIGCAISIFCLSVTMIAHFIVWRYVKSDRTTLLMNLCLALIISYVIFLAGVDRTENKNACTAVAALLHYFYLAVFFLMLAYGIELAVTVVYVFETRSRVRWLLPLAWILPAVVVAISLGVTQLEGYGNDKFCWLSIDDGLIWAFVGPAAFVILLNFMIIILVFHRMFSSSAMLTKSDKVKAKSGARSLCVLLPITGITWVFGILSVNEDLVVFQYLFAIINSLQGLFISLFYCFFNRHIRESIKQINAARKRSQASYSATLKSSARSSGQIKFDSLDDSRKNNASDIVASSKNPFLQADRQMQKLVEKYAKDGQPIKDFAEYSNNIPNNRSSGDVSIEDVKISNILHESEIRKDLDHIEVAATSLLITTASSSIDKDTGESKIPRESHKYDYIDAARLDESQGEYQTALEPILSNNLRTSADGEKSKMFGQKPSQNHDKLVPKSGFDPFDSGFDKSRNDPDKTSSKERLSITHDKGIISSREKLSTSHEKLENVNLKRGSKDEVYETDQSGSGSKVKSSNSKSKSSKDSKDKRHSSKSRKYDEEYQHCQKIRSPFEYMTTIQPKSTIIRIQVQSTEAKRDSKYAKRKSAEPEQNRGRPSTRTSKAKDIASAKKRSRDRSQDYEYSAYDLAYMGPQVYHSSVENVAEYIAYNPYVGVHAYGGQQISPVDPWQYYQPHIEQPRKKYW</sequence>